<evidence type="ECO:0000313" key="2">
    <source>
        <dbReference type="Proteomes" id="UP000575985"/>
    </source>
</evidence>
<evidence type="ECO:0000313" key="1">
    <source>
        <dbReference type="EMBL" id="NYI95920.1"/>
    </source>
</evidence>
<gene>
    <name evidence="1" type="ORF">HNR12_002197</name>
</gene>
<keyword evidence="2" id="KW-1185">Reference proteome</keyword>
<protein>
    <submittedName>
        <fullName evidence="1">Uncharacterized protein</fullName>
    </submittedName>
</protein>
<sequence length="49" mass="5113">MLALSPPGRLSHCVYAKETCSYCGAEALLITYPCGPDLPVPVCGKCAGR</sequence>
<dbReference type="EMBL" id="JACCFO010000001">
    <property type="protein sequence ID" value="NYI95920.1"/>
    <property type="molecule type" value="Genomic_DNA"/>
</dbReference>
<proteinExistence type="predicted"/>
<organism evidence="1 2">
    <name type="scientific">Streptomonospora nanhaiensis</name>
    <dbReference type="NCBI Taxonomy" id="1323731"/>
    <lineage>
        <taxon>Bacteria</taxon>
        <taxon>Bacillati</taxon>
        <taxon>Actinomycetota</taxon>
        <taxon>Actinomycetes</taxon>
        <taxon>Streptosporangiales</taxon>
        <taxon>Nocardiopsidaceae</taxon>
        <taxon>Streptomonospora</taxon>
    </lineage>
</organism>
<dbReference type="AlphaFoldDB" id="A0A853BLQ2"/>
<comment type="caution">
    <text evidence="1">The sequence shown here is derived from an EMBL/GenBank/DDBJ whole genome shotgun (WGS) entry which is preliminary data.</text>
</comment>
<name>A0A853BLQ2_9ACTN</name>
<dbReference type="Proteomes" id="UP000575985">
    <property type="component" value="Unassembled WGS sequence"/>
</dbReference>
<reference evidence="1 2" key="1">
    <citation type="submission" date="2020-07" db="EMBL/GenBank/DDBJ databases">
        <title>Sequencing the genomes of 1000 actinobacteria strains.</title>
        <authorList>
            <person name="Klenk H.-P."/>
        </authorList>
    </citation>
    <scope>NUCLEOTIDE SEQUENCE [LARGE SCALE GENOMIC DNA]</scope>
    <source>
        <strain evidence="1 2">DSM 45927</strain>
    </source>
</reference>
<accession>A0A853BLQ2</accession>